<gene>
    <name evidence="2" type="ORF">Ctob_005653</name>
</gene>
<keyword evidence="1" id="KW-1133">Transmembrane helix</keyword>
<keyword evidence="1" id="KW-0472">Membrane</keyword>
<comment type="caution">
    <text evidence="2">The sequence shown here is derived from an EMBL/GenBank/DDBJ whole genome shotgun (WGS) entry which is preliminary data.</text>
</comment>
<evidence type="ECO:0000313" key="2">
    <source>
        <dbReference type="EMBL" id="KOO33116.1"/>
    </source>
</evidence>
<evidence type="ECO:0000256" key="1">
    <source>
        <dbReference type="SAM" id="Phobius"/>
    </source>
</evidence>
<proteinExistence type="predicted"/>
<accession>A0A0M0K2L7</accession>
<keyword evidence="1" id="KW-0812">Transmembrane</keyword>
<name>A0A0M0K2L7_9EUKA</name>
<feature type="transmembrane region" description="Helical" evidence="1">
    <location>
        <begin position="7"/>
        <end position="25"/>
    </location>
</feature>
<keyword evidence="3" id="KW-1185">Reference proteome</keyword>
<protein>
    <submittedName>
        <fullName evidence="2">Uncharacterized protein</fullName>
    </submittedName>
</protein>
<dbReference type="AlphaFoldDB" id="A0A0M0K2L7"/>
<dbReference type="EMBL" id="JWZX01001598">
    <property type="protein sequence ID" value="KOO33116.1"/>
    <property type="molecule type" value="Genomic_DNA"/>
</dbReference>
<organism evidence="2 3">
    <name type="scientific">Chrysochromulina tobinii</name>
    <dbReference type="NCBI Taxonomy" id="1460289"/>
    <lineage>
        <taxon>Eukaryota</taxon>
        <taxon>Haptista</taxon>
        <taxon>Haptophyta</taxon>
        <taxon>Prymnesiophyceae</taxon>
        <taxon>Prymnesiales</taxon>
        <taxon>Chrysochromulinaceae</taxon>
        <taxon>Chrysochromulina</taxon>
    </lineage>
</organism>
<evidence type="ECO:0000313" key="3">
    <source>
        <dbReference type="Proteomes" id="UP000037460"/>
    </source>
</evidence>
<sequence length="125" mass="13925">MADGKRMINYVLAFVTTAQPFVVMYDFRSSRWPPMALCQLGFREADKAQKPWDASVQGIVIVFDSSIVRYFLSFMIGVLKPPQPIAFCSTPEDALVFLGGIEPKARVFECQSGRSADSEQPEHGS</sequence>
<dbReference type="Proteomes" id="UP000037460">
    <property type="component" value="Unassembled WGS sequence"/>
</dbReference>
<reference evidence="3" key="1">
    <citation type="journal article" date="2015" name="PLoS Genet.">
        <title>Genome Sequence and Transcriptome Analyses of Chrysochromulina tobin: Metabolic Tools for Enhanced Algal Fitness in the Prominent Order Prymnesiales (Haptophyceae).</title>
        <authorList>
            <person name="Hovde B.T."/>
            <person name="Deodato C.R."/>
            <person name="Hunsperger H.M."/>
            <person name="Ryken S.A."/>
            <person name="Yost W."/>
            <person name="Jha R.K."/>
            <person name="Patterson J."/>
            <person name="Monnat R.J. Jr."/>
            <person name="Barlow S.B."/>
            <person name="Starkenburg S.R."/>
            <person name="Cattolico R.A."/>
        </authorList>
    </citation>
    <scope>NUCLEOTIDE SEQUENCE</scope>
    <source>
        <strain evidence="3">CCMP291</strain>
    </source>
</reference>